<organism evidence="2 3">
    <name type="scientific">Ichthyophthirius multifiliis</name>
    <name type="common">White spot disease agent</name>
    <name type="synonym">Ich</name>
    <dbReference type="NCBI Taxonomy" id="5932"/>
    <lineage>
        <taxon>Eukaryota</taxon>
        <taxon>Sar</taxon>
        <taxon>Alveolata</taxon>
        <taxon>Ciliophora</taxon>
        <taxon>Intramacronucleata</taxon>
        <taxon>Oligohymenophorea</taxon>
        <taxon>Hymenostomatida</taxon>
        <taxon>Ophryoglenina</taxon>
        <taxon>Ichthyophthirius</taxon>
    </lineage>
</organism>
<dbReference type="GeneID" id="14910484"/>
<dbReference type="RefSeq" id="XP_004039597.1">
    <property type="nucleotide sequence ID" value="XM_004039549.1"/>
</dbReference>
<dbReference type="AlphaFoldDB" id="G0QKG2"/>
<evidence type="ECO:0008006" key="4">
    <source>
        <dbReference type="Google" id="ProtNLM"/>
    </source>
</evidence>
<accession>G0QKG2</accession>
<evidence type="ECO:0000256" key="1">
    <source>
        <dbReference type="SAM" id="Phobius"/>
    </source>
</evidence>
<keyword evidence="3" id="KW-1185">Reference proteome</keyword>
<keyword evidence="1" id="KW-1133">Transmembrane helix</keyword>
<keyword evidence="1" id="KW-0472">Membrane</keyword>
<dbReference type="InParanoid" id="G0QKG2"/>
<evidence type="ECO:0000313" key="3">
    <source>
        <dbReference type="Proteomes" id="UP000008983"/>
    </source>
</evidence>
<gene>
    <name evidence="2" type="ORF">IMG5_017400</name>
</gene>
<name>G0QKG2_ICHMU</name>
<proteinExistence type="predicted"/>
<sequence length="168" mass="20370">MKTFMQKIIQIFFKSRIMLILICHIHIYFNYAIINSFQSIIQLAINSTSQKFFCIMTFNYPNMYIRISLTICSVFFRNIYLITFLTMKFIRSLSRNNFQQLLQINLNMLHQIFQVFSILSYLTQRKIHSYSYRLCLLRKVVLQISLLCVIKIFFFKYSSCLFYLVIYL</sequence>
<feature type="transmembrane region" description="Helical" evidence="1">
    <location>
        <begin position="144"/>
        <end position="166"/>
    </location>
</feature>
<protein>
    <recommendedName>
        <fullName evidence="4">Transmembrane protein</fullName>
    </recommendedName>
</protein>
<feature type="transmembrane region" description="Helical" evidence="1">
    <location>
        <begin position="67"/>
        <end position="90"/>
    </location>
</feature>
<feature type="transmembrane region" description="Helical" evidence="1">
    <location>
        <begin position="12"/>
        <end position="34"/>
    </location>
</feature>
<keyword evidence="1" id="KW-0812">Transmembrane</keyword>
<dbReference type="EMBL" id="GL983160">
    <property type="protein sequence ID" value="EGR34293.1"/>
    <property type="molecule type" value="Genomic_DNA"/>
</dbReference>
<reference evidence="2 3" key="1">
    <citation type="submission" date="2011-07" db="EMBL/GenBank/DDBJ databases">
        <authorList>
            <person name="Coyne R."/>
            <person name="Brami D."/>
            <person name="Johnson J."/>
            <person name="Hostetler J."/>
            <person name="Hannick L."/>
            <person name="Clark T."/>
            <person name="Cassidy-Hanley D."/>
            <person name="Inman J."/>
        </authorList>
    </citation>
    <scope>NUCLEOTIDE SEQUENCE [LARGE SCALE GENOMIC DNA]</scope>
    <source>
        <strain evidence="2 3">G5</strain>
    </source>
</reference>
<evidence type="ECO:0000313" key="2">
    <source>
        <dbReference type="EMBL" id="EGR34293.1"/>
    </source>
</evidence>
<dbReference type="Proteomes" id="UP000008983">
    <property type="component" value="Unassembled WGS sequence"/>
</dbReference>